<proteinExistence type="predicted"/>
<gene>
    <name evidence="1" type="ORF">SDC9_122969</name>
</gene>
<sequence>MLPFTCMNNPVILTFWNRLSRAMKNNETPSSAKKRRSVARPLMTGDLLHILDYLIRNGNLSVFLRAMDVPRATASKGSLDTWNRMLIFS</sequence>
<comment type="caution">
    <text evidence="1">The sequence shown here is derived from an EMBL/GenBank/DDBJ whole genome shotgun (WGS) entry which is preliminary data.</text>
</comment>
<dbReference type="AlphaFoldDB" id="A0A645CGC0"/>
<dbReference type="EMBL" id="VSSQ01026987">
    <property type="protein sequence ID" value="MPM75974.1"/>
    <property type="molecule type" value="Genomic_DNA"/>
</dbReference>
<accession>A0A645CGC0</accession>
<organism evidence="1">
    <name type="scientific">bioreactor metagenome</name>
    <dbReference type="NCBI Taxonomy" id="1076179"/>
    <lineage>
        <taxon>unclassified sequences</taxon>
        <taxon>metagenomes</taxon>
        <taxon>ecological metagenomes</taxon>
    </lineage>
</organism>
<name>A0A645CGC0_9ZZZZ</name>
<reference evidence="1" key="1">
    <citation type="submission" date="2019-08" db="EMBL/GenBank/DDBJ databases">
        <authorList>
            <person name="Kucharzyk K."/>
            <person name="Murdoch R.W."/>
            <person name="Higgins S."/>
            <person name="Loffler F."/>
        </authorList>
    </citation>
    <scope>NUCLEOTIDE SEQUENCE</scope>
</reference>
<protein>
    <submittedName>
        <fullName evidence="1">Uncharacterized protein</fullName>
    </submittedName>
</protein>
<evidence type="ECO:0000313" key="1">
    <source>
        <dbReference type="EMBL" id="MPM75974.1"/>
    </source>
</evidence>